<dbReference type="PROSITE" id="PS00409">
    <property type="entry name" value="PROKAR_NTER_METHYL"/>
    <property type="match status" value="1"/>
</dbReference>
<dbReference type="GO" id="GO:0016020">
    <property type="term" value="C:membrane"/>
    <property type="evidence" value="ECO:0007669"/>
    <property type="project" value="UniProtKB-SubCell"/>
</dbReference>
<evidence type="ECO:0000256" key="5">
    <source>
        <dbReference type="ARBA" id="ARBA00023136"/>
    </source>
</evidence>
<evidence type="ECO:0008006" key="9">
    <source>
        <dbReference type="Google" id="ProtNLM"/>
    </source>
</evidence>
<evidence type="ECO:0000256" key="2">
    <source>
        <dbReference type="ARBA" id="ARBA00022481"/>
    </source>
</evidence>
<dbReference type="Proteomes" id="UP000177040">
    <property type="component" value="Unassembled WGS sequence"/>
</dbReference>
<evidence type="ECO:0000313" key="7">
    <source>
        <dbReference type="EMBL" id="OGH78233.1"/>
    </source>
</evidence>
<dbReference type="AlphaFoldDB" id="A0A1F6N3J1"/>
<dbReference type="NCBIfam" id="TIGR02532">
    <property type="entry name" value="IV_pilin_GFxxxE"/>
    <property type="match status" value="1"/>
</dbReference>
<accession>A0A1F6N3J1</accession>
<protein>
    <recommendedName>
        <fullName evidence="9">Type II secretion system protein GspG C-terminal domain-containing protein</fullName>
    </recommendedName>
</protein>
<dbReference type="GO" id="GO:0015627">
    <property type="term" value="C:type II protein secretion system complex"/>
    <property type="evidence" value="ECO:0007669"/>
    <property type="project" value="InterPro"/>
</dbReference>
<dbReference type="PANTHER" id="PTHR30093:SF44">
    <property type="entry name" value="TYPE II SECRETION SYSTEM CORE PROTEIN G"/>
    <property type="match status" value="1"/>
</dbReference>
<dbReference type="PANTHER" id="PTHR30093">
    <property type="entry name" value="GENERAL SECRETION PATHWAY PROTEIN G"/>
    <property type="match status" value="1"/>
</dbReference>
<evidence type="ECO:0000256" key="1">
    <source>
        <dbReference type="ARBA" id="ARBA00004167"/>
    </source>
</evidence>
<gene>
    <name evidence="7" type="ORF">A2983_02160</name>
</gene>
<evidence type="ECO:0000256" key="6">
    <source>
        <dbReference type="SAM" id="Phobius"/>
    </source>
</evidence>
<evidence type="ECO:0000256" key="3">
    <source>
        <dbReference type="ARBA" id="ARBA00022692"/>
    </source>
</evidence>
<dbReference type="GO" id="GO:0015628">
    <property type="term" value="P:protein secretion by the type II secretion system"/>
    <property type="evidence" value="ECO:0007669"/>
    <property type="project" value="InterPro"/>
</dbReference>
<keyword evidence="4 6" id="KW-1133">Transmembrane helix</keyword>
<evidence type="ECO:0000256" key="4">
    <source>
        <dbReference type="ARBA" id="ARBA00022989"/>
    </source>
</evidence>
<comment type="subcellular location">
    <subcellularLocation>
        <location evidence="1">Membrane</location>
        <topology evidence="1">Single-pass membrane protein</topology>
    </subcellularLocation>
</comment>
<organism evidence="7 8">
    <name type="scientific">Candidatus Magasanikbacteria bacterium RIFCSPLOWO2_01_FULL_40_15</name>
    <dbReference type="NCBI Taxonomy" id="1798686"/>
    <lineage>
        <taxon>Bacteria</taxon>
        <taxon>Candidatus Magasanikiibacteriota</taxon>
    </lineage>
</organism>
<keyword evidence="5 6" id="KW-0472">Membrane</keyword>
<dbReference type="Pfam" id="PF07963">
    <property type="entry name" value="N_methyl"/>
    <property type="match status" value="1"/>
</dbReference>
<dbReference type="Gene3D" id="3.30.700.10">
    <property type="entry name" value="Glycoprotein, Type 4 Pilin"/>
    <property type="match status" value="1"/>
</dbReference>
<evidence type="ECO:0000313" key="8">
    <source>
        <dbReference type="Proteomes" id="UP000177040"/>
    </source>
</evidence>
<dbReference type="InterPro" id="IPR012902">
    <property type="entry name" value="N_methyl_site"/>
</dbReference>
<dbReference type="InterPro" id="IPR045584">
    <property type="entry name" value="Pilin-like"/>
</dbReference>
<name>A0A1F6N3J1_9BACT</name>
<feature type="transmembrane region" description="Helical" evidence="6">
    <location>
        <begin position="20"/>
        <end position="40"/>
    </location>
</feature>
<comment type="caution">
    <text evidence="7">The sequence shown here is derived from an EMBL/GenBank/DDBJ whole genome shotgun (WGS) entry which is preliminary data.</text>
</comment>
<reference evidence="7 8" key="1">
    <citation type="journal article" date="2016" name="Nat. Commun.">
        <title>Thousands of microbial genomes shed light on interconnected biogeochemical processes in an aquifer system.</title>
        <authorList>
            <person name="Anantharaman K."/>
            <person name="Brown C.T."/>
            <person name="Hug L.A."/>
            <person name="Sharon I."/>
            <person name="Castelle C.J."/>
            <person name="Probst A.J."/>
            <person name="Thomas B.C."/>
            <person name="Singh A."/>
            <person name="Wilkins M.J."/>
            <person name="Karaoz U."/>
            <person name="Brodie E.L."/>
            <person name="Williams K.H."/>
            <person name="Hubbard S.S."/>
            <person name="Banfield J.F."/>
        </authorList>
    </citation>
    <scope>NUCLEOTIDE SEQUENCE [LARGE SCALE GENOMIC DNA]</scope>
</reference>
<sequence length="154" mass="16083">MNKKGLALSSSKGFTLIELLVVIAIIALLSTLAVIALGSARKKANDAKRLSDMTQIRFALESYFTKRNTYPTTLPAGVVLGVGNATCLNTTGFAVAGCAEPLMAIIPRDPGAGTYVYSSNNGKTYKILASLEAGTDTLKPGAIAVDPFTIKNGQ</sequence>
<dbReference type="InterPro" id="IPR000983">
    <property type="entry name" value="Bac_GSPG_pilin"/>
</dbReference>
<dbReference type="PRINTS" id="PR00813">
    <property type="entry name" value="BCTERIALGSPG"/>
</dbReference>
<dbReference type="EMBL" id="MFQH01000015">
    <property type="protein sequence ID" value="OGH78233.1"/>
    <property type="molecule type" value="Genomic_DNA"/>
</dbReference>
<dbReference type="SUPFAM" id="SSF54523">
    <property type="entry name" value="Pili subunits"/>
    <property type="match status" value="1"/>
</dbReference>
<keyword evidence="3 6" id="KW-0812">Transmembrane</keyword>
<proteinExistence type="predicted"/>
<keyword evidence="2" id="KW-0488">Methylation</keyword>